<dbReference type="Pfam" id="PF00651">
    <property type="entry name" value="BTB"/>
    <property type="match status" value="1"/>
</dbReference>
<accession>A0AAV9NZD0</accession>
<name>A0AAV9NZD0_9PEZI</name>
<gene>
    <name evidence="2" type="ORF">LTR77_008987</name>
</gene>
<dbReference type="SUPFAM" id="SSF54695">
    <property type="entry name" value="POZ domain"/>
    <property type="match status" value="1"/>
</dbReference>
<keyword evidence="3" id="KW-1185">Reference proteome</keyword>
<evidence type="ECO:0000313" key="3">
    <source>
        <dbReference type="Proteomes" id="UP001337655"/>
    </source>
</evidence>
<dbReference type="EMBL" id="JAVRRT010000016">
    <property type="protein sequence ID" value="KAK5165458.1"/>
    <property type="molecule type" value="Genomic_DNA"/>
</dbReference>
<sequence length="219" mass="25195">MEVEMSASSDSLPAGYEYKTERFPKNADPLREGIKKYDRVHPCCMIQANSVRLWRSNDLSDLTVRCGGREWSVHRFVLCTQSKYFERAVEGGFKESTEKLIELQEDDPKIVGLMLSWFYNRYYPADSAQSDTTPDDYLSEAQVHARVFALGEKHLLYGLMDKAVDGFRVEINEWWITIGVAKGIVEVYNMTSEASNNLRELAVKMVCTHRRDVMNLDSE</sequence>
<proteinExistence type="predicted"/>
<dbReference type="InterPro" id="IPR011333">
    <property type="entry name" value="SKP1/BTB/POZ_sf"/>
</dbReference>
<comment type="caution">
    <text evidence="2">The sequence shown here is derived from an EMBL/GenBank/DDBJ whole genome shotgun (WGS) entry which is preliminary data.</text>
</comment>
<dbReference type="InterPro" id="IPR000210">
    <property type="entry name" value="BTB/POZ_dom"/>
</dbReference>
<dbReference type="GeneID" id="89930319"/>
<dbReference type="PANTHER" id="PTHR47843">
    <property type="entry name" value="BTB DOMAIN-CONTAINING PROTEIN-RELATED"/>
    <property type="match status" value="1"/>
</dbReference>
<reference evidence="2 3" key="1">
    <citation type="submission" date="2023-08" db="EMBL/GenBank/DDBJ databases">
        <title>Black Yeasts Isolated from many extreme environments.</title>
        <authorList>
            <person name="Coleine C."/>
            <person name="Stajich J.E."/>
            <person name="Selbmann L."/>
        </authorList>
    </citation>
    <scope>NUCLEOTIDE SEQUENCE [LARGE SCALE GENOMIC DNA]</scope>
    <source>
        <strain evidence="2 3">CCFEE 5935</strain>
    </source>
</reference>
<protein>
    <recommendedName>
        <fullName evidence="1">BTB domain-containing protein</fullName>
    </recommendedName>
</protein>
<feature type="domain" description="BTB" evidence="1">
    <location>
        <begin position="60"/>
        <end position="127"/>
    </location>
</feature>
<dbReference type="PANTHER" id="PTHR47843:SF5">
    <property type="entry name" value="BTB_POZ DOMAIN PROTEIN"/>
    <property type="match status" value="1"/>
</dbReference>
<dbReference type="CDD" id="cd18186">
    <property type="entry name" value="BTB_POZ_ZBTB_KLHL-like"/>
    <property type="match status" value="1"/>
</dbReference>
<evidence type="ECO:0000259" key="1">
    <source>
        <dbReference type="PROSITE" id="PS50097"/>
    </source>
</evidence>
<dbReference type="AlphaFoldDB" id="A0AAV9NZD0"/>
<dbReference type="Gene3D" id="3.30.710.10">
    <property type="entry name" value="Potassium Channel Kv1.1, Chain A"/>
    <property type="match status" value="1"/>
</dbReference>
<dbReference type="Proteomes" id="UP001337655">
    <property type="component" value="Unassembled WGS sequence"/>
</dbReference>
<organism evidence="2 3">
    <name type="scientific">Saxophila tyrrhenica</name>
    <dbReference type="NCBI Taxonomy" id="1690608"/>
    <lineage>
        <taxon>Eukaryota</taxon>
        <taxon>Fungi</taxon>
        <taxon>Dikarya</taxon>
        <taxon>Ascomycota</taxon>
        <taxon>Pezizomycotina</taxon>
        <taxon>Dothideomycetes</taxon>
        <taxon>Dothideomycetidae</taxon>
        <taxon>Mycosphaerellales</taxon>
        <taxon>Extremaceae</taxon>
        <taxon>Saxophila</taxon>
    </lineage>
</organism>
<dbReference type="PROSITE" id="PS50097">
    <property type="entry name" value="BTB"/>
    <property type="match status" value="1"/>
</dbReference>
<dbReference type="RefSeq" id="XP_064655542.1">
    <property type="nucleotide sequence ID" value="XM_064806216.1"/>
</dbReference>
<evidence type="ECO:0000313" key="2">
    <source>
        <dbReference type="EMBL" id="KAK5165458.1"/>
    </source>
</evidence>
<dbReference type="SMART" id="SM00225">
    <property type="entry name" value="BTB"/>
    <property type="match status" value="1"/>
</dbReference>